<organism evidence="1 2">
    <name type="scientific">Chitinophaga skermanii</name>
    <dbReference type="NCBI Taxonomy" id="331697"/>
    <lineage>
        <taxon>Bacteria</taxon>
        <taxon>Pseudomonadati</taxon>
        <taxon>Bacteroidota</taxon>
        <taxon>Chitinophagia</taxon>
        <taxon>Chitinophagales</taxon>
        <taxon>Chitinophagaceae</taxon>
        <taxon>Chitinophaga</taxon>
    </lineage>
</organism>
<dbReference type="AlphaFoldDB" id="A0A327QQ56"/>
<proteinExistence type="predicted"/>
<dbReference type="Proteomes" id="UP000249547">
    <property type="component" value="Unassembled WGS sequence"/>
</dbReference>
<gene>
    <name evidence="1" type="ORF">LX64_01836</name>
</gene>
<dbReference type="EMBL" id="QLLL01000003">
    <property type="protein sequence ID" value="RAJ06709.1"/>
    <property type="molecule type" value="Genomic_DNA"/>
</dbReference>
<name>A0A327QQ56_9BACT</name>
<keyword evidence="2" id="KW-1185">Reference proteome</keyword>
<evidence type="ECO:0008006" key="3">
    <source>
        <dbReference type="Google" id="ProtNLM"/>
    </source>
</evidence>
<accession>A0A327QQ56</accession>
<comment type="caution">
    <text evidence="1">The sequence shown here is derived from an EMBL/GenBank/DDBJ whole genome shotgun (WGS) entry which is preliminary data.</text>
</comment>
<protein>
    <recommendedName>
        <fullName evidence="3">Lipocalin-like protein</fullName>
    </recommendedName>
</protein>
<evidence type="ECO:0000313" key="2">
    <source>
        <dbReference type="Proteomes" id="UP000249547"/>
    </source>
</evidence>
<sequence>MIKHINKQKFSNIMYLHCSQKTIMTTLLAAFTVLTFSNCKKDKDDKPEDTTTVTAAKLQNKKWKTVAATITPKVRYDENPDHLTNNLYADVMDACEKDNFFQFLDNGVLRMNEGADICEEEQQTSDYQWQITNGQLKLPYFEDGFINPTFTVEKCTKSEMRFTIKGKIPTISDQEYTITFTATSF</sequence>
<reference evidence="1 2" key="1">
    <citation type="submission" date="2018-06" db="EMBL/GenBank/DDBJ databases">
        <title>Genomic Encyclopedia of Archaeal and Bacterial Type Strains, Phase II (KMG-II): from individual species to whole genera.</title>
        <authorList>
            <person name="Goeker M."/>
        </authorList>
    </citation>
    <scope>NUCLEOTIDE SEQUENCE [LARGE SCALE GENOMIC DNA]</scope>
    <source>
        <strain evidence="1 2">DSM 23857</strain>
    </source>
</reference>
<evidence type="ECO:0000313" key="1">
    <source>
        <dbReference type="EMBL" id="RAJ06709.1"/>
    </source>
</evidence>